<keyword evidence="2" id="KW-1185">Reference proteome</keyword>
<evidence type="ECO:0000313" key="1">
    <source>
        <dbReference type="EMBL" id="KAK1869169.1"/>
    </source>
</evidence>
<reference evidence="1" key="1">
    <citation type="submission" date="2019-11" db="EMBL/GenBank/DDBJ databases">
        <title>Nori genome reveals adaptations in red seaweeds to the harsh intertidal environment.</title>
        <authorList>
            <person name="Wang D."/>
            <person name="Mao Y."/>
        </authorList>
    </citation>
    <scope>NUCLEOTIDE SEQUENCE</scope>
    <source>
        <tissue evidence="1">Gametophyte</tissue>
    </source>
</reference>
<proteinExistence type="predicted"/>
<dbReference type="EMBL" id="CM020620">
    <property type="protein sequence ID" value="KAK1869169.1"/>
    <property type="molecule type" value="Genomic_DNA"/>
</dbReference>
<gene>
    <name evidence="1" type="ORF">I4F81_011650</name>
</gene>
<dbReference type="Proteomes" id="UP000798662">
    <property type="component" value="Chromosome 3"/>
</dbReference>
<sequence>MGRSTNTAMPAIALAPAVPAVGNAFAAAAVVVMGSAAAGPLRVEMPKMPKMPAMPKLELPSLGKKAPAKGKKPAATFIDDNPNARKRVAAPRSADTKVRAGTGGDVAKGANAPTLAEIQKSRATPGVVIKDAAGTSDWKAFPQRRMPGANMSKFRELAGEMKLPE</sequence>
<protein>
    <submittedName>
        <fullName evidence="1">Uncharacterized protein</fullName>
    </submittedName>
</protein>
<organism evidence="1 2">
    <name type="scientific">Pyropia yezoensis</name>
    <name type="common">Susabi-nori</name>
    <name type="synonym">Porphyra yezoensis</name>
    <dbReference type="NCBI Taxonomy" id="2788"/>
    <lineage>
        <taxon>Eukaryota</taxon>
        <taxon>Rhodophyta</taxon>
        <taxon>Bangiophyceae</taxon>
        <taxon>Bangiales</taxon>
        <taxon>Bangiaceae</taxon>
        <taxon>Pyropia</taxon>
    </lineage>
</organism>
<evidence type="ECO:0000313" key="2">
    <source>
        <dbReference type="Proteomes" id="UP000798662"/>
    </source>
</evidence>
<name>A0ACC3CGW6_PYRYE</name>
<comment type="caution">
    <text evidence="1">The sequence shown here is derived from an EMBL/GenBank/DDBJ whole genome shotgun (WGS) entry which is preliminary data.</text>
</comment>
<accession>A0ACC3CGW6</accession>